<dbReference type="PROSITE" id="PS00061">
    <property type="entry name" value="ADH_SHORT"/>
    <property type="match status" value="1"/>
</dbReference>
<protein>
    <submittedName>
        <fullName evidence="3">Glucose 1-dehydrogenase</fullName>
        <ecNumber evidence="3">1.1.1.47</ecNumber>
    </submittedName>
    <submittedName>
        <fullName evidence="4">NAD(P)-dependent dehydrogenase, short-chain alcohol dehydrogenase family</fullName>
    </submittedName>
</protein>
<dbReference type="GO" id="GO:0008206">
    <property type="term" value="P:bile acid metabolic process"/>
    <property type="evidence" value="ECO:0007669"/>
    <property type="project" value="UniProtKB-ARBA"/>
</dbReference>
<dbReference type="Gene3D" id="3.40.50.720">
    <property type="entry name" value="NAD(P)-binding Rossmann-like Domain"/>
    <property type="match status" value="1"/>
</dbReference>
<dbReference type="InterPro" id="IPR002347">
    <property type="entry name" value="SDR_fam"/>
</dbReference>
<dbReference type="EMBL" id="CP076607">
    <property type="protein sequence ID" value="QWU13159.1"/>
    <property type="molecule type" value="Genomic_DNA"/>
</dbReference>
<dbReference type="PRINTS" id="PR00080">
    <property type="entry name" value="SDRFAMILY"/>
</dbReference>
<dbReference type="InterPro" id="IPR036291">
    <property type="entry name" value="NAD(P)-bd_dom_sf"/>
</dbReference>
<evidence type="ECO:0000256" key="2">
    <source>
        <dbReference type="ARBA" id="ARBA00023002"/>
    </source>
</evidence>
<keyword evidence="2 3" id="KW-0560">Oxidoreductase</keyword>
<dbReference type="PRINTS" id="PR00081">
    <property type="entry name" value="GDHRDH"/>
</dbReference>
<comment type="similarity">
    <text evidence="1">Belongs to the short-chain dehydrogenases/reductases (SDR) family.</text>
</comment>
<reference evidence="4 5" key="1">
    <citation type="submission" date="2016-10" db="EMBL/GenBank/DDBJ databases">
        <authorList>
            <person name="de Groot N.N."/>
        </authorList>
    </citation>
    <scope>NUCLEOTIDE SEQUENCE [LARGE SCALE GENOMIC DNA]</scope>
    <source>
        <strain evidence="4 5">CGMCC 1.10238</strain>
    </source>
</reference>
<evidence type="ECO:0000313" key="3">
    <source>
        <dbReference type="EMBL" id="QWU13159.1"/>
    </source>
</evidence>
<accession>A0A1H8UEF3</accession>
<dbReference type="AlphaFoldDB" id="A0A1H8UEF3"/>
<dbReference type="PANTHER" id="PTHR24321:SF8">
    <property type="entry name" value="ESTRADIOL 17-BETA-DEHYDROGENASE 8-RELATED"/>
    <property type="match status" value="1"/>
</dbReference>
<dbReference type="RefSeq" id="WP_036591063.1">
    <property type="nucleotide sequence ID" value="NZ_CP076607.1"/>
</dbReference>
<dbReference type="Proteomes" id="UP000683429">
    <property type="component" value="Chromosome"/>
</dbReference>
<organism evidence="4 5">
    <name type="scientific">Paenibacillus sophorae</name>
    <dbReference type="NCBI Taxonomy" id="1333845"/>
    <lineage>
        <taxon>Bacteria</taxon>
        <taxon>Bacillati</taxon>
        <taxon>Bacillota</taxon>
        <taxon>Bacilli</taxon>
        <taxon>Bacillales</taxon>
        <taxon>Paenibacillaceae</taxon>
        <taxon>Paenibacillus</taxon>
    </lineage>
</organism>
<dbReference type="SUPFAM" id="SSF51735">
    <property type="entry name" value="NAD(P)-binding Rossmann-fold domains"/>
    <property type="match status" value="1"/>
</dbReference>
<dbReference type="Proteomes" id="UP000198809">
    <property type="component" value="Unassembled WGS sequence"/>
</dbReference>
<evidence type="ECO:0000313" key="6">
    <source>
        <dbReference type="Proteomes" id="UP000683429"/>
    </source>
</evidence>
<sequence length="256" mass="26928">MNYTNRSFSGKTAFITGAGSGIGRATALAFAREGANVVVFDINEYTNQETARMILNMNGKVLVANGDVAKSNDVKTALNNTLRAFGRLDIAFNNAGIEQRSIAAADITEQEWYRIVDVDLCGVFLCMKYQIPIMLHQGGGVIVNNSSGAGVTGFAGQAAYAAAKHGIIGLTKSAALDYAKSNIRINAICPGIIDTPMIERASGGTPEGRAKMIAQEPIGRMGRPEEIASAVLWLCSNAASFVLGQAMIVDGGQTSS</sequence>
<dbReference type="STRING" id="1333845.SAMN04487895_11765"/>
<evidence type="ECO:0000313" key="4">
    <source>
        <dbReference type="EMBL" id="SEP01610.1"/>
    </source>
</evidence>
<evidence type="ECO:0000256" key="1">
    <source>
        <dbReference type="ARBA" id="ARBA00006484"/>
    </source>
</evidence>
<dbReference type="FunFam" id="3.40.50.720:FF:000084">
    <property type="entry name" value="Short-chain dehydrogenase reductase"/>
    <property type="match status" value="1"/>
</dbReference>
<proteinExistence type="inferred from homology"/>
<dbReference type="EMBL" id="FODH01000017">
    <property type="protein sequence ID" value="SEP01610.1"/>
    <property type="molecule type" value="Genomic_DNA"/>
</dbReference>
<gene>
    <name evidence="3" type="ORF">KP014_14110</name>
    <name evidence="4" type="ORF">SAMN04487895_11765</name>
</gene>
<dbReference type="CDD" id="cd05233">
    <property type="entry name" value="SDR_c"/>
    <property type="match status" value="1"/>
</dbReference>
<evidence type="ECO:0000313" key="5">
    <source>
        <dbReference type="Proteomes" id="UP000198809"/>
    </source>
</evidence>
<dbReference type="PANTHER" id="PTHR24321">
    <property type="entry name" value="DEHYDROGENASES, SHORT CHAIN"/>
    <property type="match status" value="1"/>
</dbReference>
<dbReference type="NCBIfam" id="NF005559">
    <property type="entry name" value="PRK07231.1"/>
    <property type="match status" value="1"/>
</dbReference>
<dbReference type="InterPro" id="IPR020904">
    <property type="entry name" value="Sc_DH/Rdtase_CS"/>
</dbReference>
<dbReference type="OrthoDB" id="306388at2"/>
<reference evidence="3 6" key="2">
    <citation type="submission" date="2021-06" db="EMBL/GenBank/DDBJ databases">
        <title>Whole genome sequence of Paenibacillus sophorae DSM23020 for comparative genomics.</title>
        <authorList>
            <person name="Kim M.-J."/>
            <person name="Lee G."/>
            <person name="Shin J.-H."/>
        </authorList>
    </citation>
    <scope>NUCLEOTIDE SEQUENCE [LARGE SCALE GENOMIC DNA]</scope>
    <source>
        <strain evidence="3 6">DSM 23020</strain>
    </source>
</reference>
<keyword evidence="6" id="KW-1185">Reference proteome</keyword>
<dbReference type="Pfam" id="PF13561">
    <property type="entry name" value="adh_short_C2"/>
    <property type="match status" value="1"/>
</dbReference>
<dbReference type="EC" id="1.1.1.47" evidence="3"/>
<dbReference type="GO" id="GO:0047936">
    <property type="term" value="F:glucose 1-dehydrogenase [NAD(P)+] activity"/>
    <property type="evidence" value="ECO:0007669"/>
    <property type="project" value="UniProtKB-EC"/>
</dbReference>
<name>A0A1H8UEF3_9BACL</name>